<gene>
    <name evidence="1" type="ORF">ABOD76_18840</name>
</gene>
<protein>
    <recommendedName>
        <fullName evidence="2">Ig-like domain-containing protein</fullName>
    </recommendedName>
</protein>
<dbReference type="RefSeq" id="WP_350243503.1">
    <property type="nucleotide sequence ID" value="NZ_CP158299.1"/>
</dbReference>
<dbReference type="KEGG" id="dsc:ABOD76_18840"/>
<organism evidence="1">
    <name type="scientific">Deinococcus sonorensis KR-87</name>
    <dbReference type="NCBI Taxonomy" id="694439"/>
    <lineage>
        <taxon>Bacteria</taxon>
        <taxon>Thermotogati</taxon>
        <taxon>Deinococcota</taxon>
        <taxon>Deinococci</taxon>
        <taxon>Deinococcales</taxon>
        <taxon>Deinococcaceae</taxon>
        <taxon>Deinococcus</taxon>
    </lineage>
</organism>
<proteinExistence type="predicted"/>
<reference evidence="1" key="1">
    <citation type="submission" date="2024-06" db="EMBL/GenBank/DDBJ databases">
        <title>Draft Genome Sequence of Deinococcus sonorensis Type Strain KR-87, a Biofilm Producing Representative of the Genus Deinococcus.</title>
        <authorList>
            <person name="Boren L.S."/>
            <person name="Grosso R.A."/>
            <person name="Hugenberg-Cox A.N."/>
            <person name="Hill J.T.E."/>
            <person name="Albert C.M."/>
            <person name="Tuohy J.M."/>
        </authorList>
    </citation>
    <scope>NUCLEOTIDE SEQUENCE</scope>
    <source>
        <strain evidence="1">KR-87</strain>
    </source>
</reference>
<evidence type="ECO:0000313" key="1">
    <source>
        <dbReference type="EMBL" id="XBV85466.1"/>
    </source>
</evidence>
<dbReference type="EMBL" id="CP158299">
    <property type="protein sequence ID" value="XBV85466.1"/>
    <property type="molecule type" value="Genomic_DNA"/>
</dbReference>
<sequence length="124" mass="13920">MKVRVLPLLLLVPLLGACRYTFIPVIPPRVQVALPPRLTQATLKRAGDELQLSATLTGEVQPGYLTVVWMDQDREVGRDNVYLDAQQRQAAFRLNAPQKGSYRAMLFFGGTLLRQLDLRETGDL</sequence>
<accession>A0AAU7UAE6</accession>
<name>A0AAU7UAE6_9DEIO</name>
<dbReference type="AlphaFoldDB" id="A0AAU7UAE6"/>
<evidence type="ECO:0008006" key="2">
    <source>
        <dbReference type="Google" id="ProtNLM"/>
    </source>
</evidence>
<dbReference type="PROSITE" id="PS51257">
    <property type="entry name" value="PROKAR_LIPOPROTEIN"/>
    <property type="match status" value="1"/>
</dbReference>